<proteinExistence type="predicted"/>
<dbReference type="InterPro" id="IPR029058">
    <property type="entry name" value="AB_hydrolase_fold"/>
</dbReference>
<accession>A0A811Q1T2</accession>
<dbReference type="InterPro" id="IPR002921">
    <property type="entry name" value="Fungal_lipase-type"/>
</dbReference>
<comment type="caution">
    <text evidence="2">The sequence shown here is derived from an EMBL/GenBank/DDBJ whole genome shotgun (WGS) entry which is preliminary data.</text>
</comment>
<dbReference type="EMBL" id="CAJGYO010000009">
    <property type="protein sequence ID" value="CAD6254365.1"/>
    <property type="molecule type" value="Genomic_DNA"/>
</dbReference>
<dbReference type="AlphaFoldDB" id="A0A811Q1T2"/>
<reference evidence="2" key="1">
    <citation type="submission" date="2020-10" db="EMBL/GenBank/DDBJ databases">
        <authorList>
            <person name="Han B."/>
            <person name="Lu T."/>
            <person name="Zhao Q."/>
            <person name="Huang X."/>
            <person name="Zhao Y."/>
        </authorList>
    </citation>
    <scope>NUCLEOTIDE SEQUENCE</scope>
</reference>
<dbReference type="Proteomes" id="UP000604825">
    <property type="component" value="Unassembled WGS sequence"/>
</dbReference>
<dbReference type="SUPFAM" id="SSF53474">
    <property type="entry name" value="alpha/beta-Hydrolases"/>
    <property type="match status" value="1"/>
</dbReference>
<dbReference type="GO" id="GO:0006629">
    <property type="term" value="P:lipid metabolic process"/>
    <property type="evidence" value="ECO:0007669"/>
    <property type="project" value="InterPro"/>
</dbReference>
<name>A0A811Q1T2_9POAL</name>
<dbReference type="Pfam" id="PF01764">
    <property type="entry name" value="Lipase_3"/>
    <property type="match status" value="1"/>
</dbReference>
<evidence type="ECO:0000259" key="1">
    <source>
        <dbReference type="Pfam" id="PF01764"/>
    </source>
</evidence>
<organism evidence="2 3">
    <name type="scientific">Miscanthus lutarioriparius</name>
    <dbReference type="NCBI Taxonomy" id="422564"/>
    <lineage>
        <taxon>Eukaryota</taxon>
        <taxon>Viridiplantae</taxon>
        <taxon>Streptophyta</taxon>
        <taxon>Embryophyta</taxon>
        <taxon>Tracheophyta</taxon>
        <taxon>Spermatophyta</taxon>
        <taxon>Magnoliopsida</taxon>
        <taxon>Liliopsida</taxon>
        <taxon>Poales</taxon>
        <taxon>Poaceae</taxon>
        <taxon>PACMAD clade</taxon>
        <taxon>Panicoideae</taxon>
        <taxon>Andropogonodae</taxon>
        <taxon>Andropogoneae</taxon>
        <taxon>Saccharinae</taxon>
        <taxon>Miscanthus</taxon>
    </lineage>
</organism>
<gene>
    <name evidence="2" type="ORF">NCGR_LOCUS37969</name>
</gene>
<keyword evidence="3" id="KW-1185">Reference proteome</keyword>
<feature type="domain" description="Fungal lipase-type" evidence="1">
    <location>
        <begin position="138"/>
        <end position="230"/>
    </location>
</feature>
<evidence type="ECO:0000313" key="3">
    <source>
        <dbReference type="Proteomes" id="UP000604825"/>
    </source>
</evidence>
<evidence type="ECO:0000313" key="2">
    <source>
        <dbReference type="EMBL" id="CAD6254365.1"/>
    </source>
</evidence>
<dbReference type="OrthoDB" id="426718at2759"/>
<sequence length="428" mass="45423">MDDAAGEEEASMFETSHVLGALLASSPLLARAWDRCTAATAAAPGFVVHGEEDGGKVYVGFSGVQAALSAAGAAVAGGGGGADVFAPVGLGGGRDAAAGRMFAPLVAAEPDLKAAAGEPVAVQALALQCFLKLCSSPDFQMLLNEIRGKAVVFTGHSLGGAIAALAALHYLCISSSSSPWAPVPPVLCVTFGSPLLGNEALSRAILRERWGGNFCHVVSQHDVVPRLLFCPPDAVPTHIIVGMQLHQWPTRTHQTGAVTTVTMHMADTDKDALRQLIQLHVGAVAMEQKLAAPETTGRSPYRPFESPEAAHSCYGELVLKMPQHLLLKRRLRVGDTPATPNYDDGVSLALEASGIDAMAMEASTARQWLKTSKRAGRRPSLNCARLATQLGRITPCRAQIEWYKALFDAEMGYYDAFKQRRSPRKYSR</sequence>
<dbReference type="PANTHER" id="PTHR47413">
    <property type="entry name" value="LIPASE-LIKE PAD4"/>
    <property type="match status" value="1"/>
</dbReference>
<protein>
    <recommendedName>
        <fullName evidence="1">Fungal lipase-type domain-containing protein</fullName>
    </recommendedName>
</protein>
<dbReference type="PANTHER" id="PTHR47413:SF2">
    <property type="entry name" value="LIPASE-LIKE PAD4"/>
    <property type="match status" value="1"/>
</dbReference>
<dbReference type="Gene3D" id="3.40.50.1820">
    <property type="entry name" value="alpha/beta hydrolase"/>
    <property type="match status" value="1"/>
</dbReference>